<keyword evidence="3" id="KW-1185">Reference proteome</keyword>
<dbReference type="EMBL" id="CAMXCT010001937">
    <property type="protein sequence ID" value="CAI3994320.1"/>
    <property type="molecule type" value="Genomic_DNA"/>
</dbReference>
<dbReference type="EMBL" id="CAMXCT020001937">
    <property type="protein sequence ID" value="CAL1147695.1"/>
    <property type="molecule type" value="Genomic_DNA"/>
</dbReference>
<keyword evidence="2" id="KW-0813">Transport</keyword>
<sequence length="592" mass="65874">LSGITMTGELDPSHALLDLANQMHESGVIVWLAPSKCSKRDDEVQMSLKDSKSSVQVENSQLKVGPSVEVDTLQLFAEMPRKVDTPIPLSHVRKFEKKIAVVEVGPLDISPNSTKVHFAQCLDSAFMWNMQQSKRKKTGVAGANLEKFIGTLPKGAKAVARQVITWGDFRSTQLKDGKDVVLNVTALFAVEKVNIGIPSDPEQFIERAIVQRFQNPYKETFDVHGHPEREELLSNTSWSVESLLTLLGLDYDHAKDGKKFQPFHRKFKMLGLEVHLERSEQMEVTVGQTEDRRNELVTKISDILAEDCLDPKEAERLRGRMVFFEGYSFGRNANAAVKNLGRFCVERGGKRRLDDSLKGSLLLLRDRVLSAPPITVGRQMCDTWIIFTDGACTPESQEGSIGALIVYCIDNESSRMAFVKGAGDEVVLPVEGQGEVGHIAFRRLQRFHKWRGACPVMGCKPIGMERAEDMSMLLPCGRSLLRAAAQEYGFPPQEPQMEPGVFYGYQNRVAPNLDSSDKNPPMSYALPEATPQMKNEQVLAVNPQGTVRSISPSGYEDSGRLTVNAAWAPKGWFQVNATGRLHRIYGDQVNRG</sequence>
<dbReference type="AlphaFoldDB" id="A0A9P1CMK0"/>
<dbReference type="Proteomes" id="UP001152797">
    <property type="component" value="Unassembled WGS sequence"/>
</dbReference>
<proteinExistence type="predicted"/>
<accession>A0A9P1CMK0</accession>
<protein>
    <submittedName>
        <fullName evidence="2">Sodium channel protein 60E</fullName>
    </submittedName>
</protein>
<keyword evidence="2" id="KW-0407">Ion channel</keyword>
<keyword evidence="2" id="KW-0406">Ion transport</keyword>
<name>A0A9P1CMK0_9DINO</name>
<feature type="non-terminal residue" evidence="1">
    <location>
        <position position="1"/>
    </location>
</feature>
<reference evidence="1" key="1">
    <citation type="submission" date="2022-10" db="EMBL/GenBank/DDBJ databases">
        <authorList>
            <person name="Chen Y."/>
            <person name="Dougan E. K."/>
            <person name="Chan C."/>
            <person name="Rhodes N."/>
            <person name="Thang M."/>
        </authorList>
    </citation>
    <scope>NUCLEOTIDE SEQUENCE</scope>
</reference>
<dbReference type="GO" id="GO:0034220">
    <property type="term" value="P:monoatomic ion transmembrane transport"/>
    <property type="evidence" value="ECO:0007669"/>
    <property type="project" value="UniProtKB-KW"/>
</dbReference>
<dbReference type="EMBL" id="CAMXCT030001937">
    <property type="protein sequence ID" value="CAL4781632.1"/>
    <property type="molecule type" value="Genomic_DNA"/>
</dbReference>
<evidence type="ECO:0000313" key="2">
    <source>
        <dbReference type="EMBL" id="CAL4781632.1"/>
    </source>
</evidence>
<comment type="caution">
    <text evidence="1">The sequence shown here is derived from an EMBL/GenBank/DDBJ whole genome shotgun (WGS) entry which is preliminary data.</text>
</comment>
<evidence type="ECO:0000313" key="1">
    <source>
        <dbReference type="EMBL" id="CAI3994320.1"/>
    </source>
</evidence>
<reference evidence="2 3" key="2">
    <citation type="submission" date="2024-05" db="EMBL/GenBank/DDBJ databases">
        <authorList>
            <person name="Chen Y."/>
            <person name="Shah S."/>
            <person name="Dougan E. K."/>
            <person name="Thang M."/>
            <person name="Chan C."/>
        </authorList>
    </citation>
    <scope>NUCLEOTIDE SEQUENCE [LARGE SCALE GENOMIC DNA]</scope>
</reference>
<gene>
    <name evidence="1" type="ORF">C1SCF055_LOCUS20972</name>
</gene>
<organism evidence="1">
    <name type="scientific">Cladocopium goreaui</name>
    <dbReference type="NCBI Taxonomy" id="2562237"/>
    <lineage>
        <taxon>Eukaryota</taxon>
        <taxon>Sar</taxon>
        <taxon>Alveolata</taxon>
        <taxon>Dinophyceae</taxon>
        <taxon>Suessiales</taxon>
        <taxon>Symbiodiniaceae</taxon>
        <taxon>Cladocopium</taxon>
    </lineage>
</organism>
<evidence type="ECO:0000313" key="3">
    <source>
        <dbReference type="Proteomes" id="UP001152797"/>
    </source>
</evidence>